<gene>
    <name evidence="2" type="ORF">NDU88_002607</name>
</gene>
<dbReference type="Proteomes" id="UP001066276">
    <property type="component" value="Chromosome 2_1"/>
</dbReference>
<sequence>MQLGAYSRETDFPTTSHTESGAERRSDDPCVNKIKGIENPDGRIPENVPVRGSEEDKIARAGNPDIRVTDSLNIK</sequence>
<evidence type="ECO:0000313" key="2">
    <source>
        <dbReference type="EMBL" id="KAJ1198768.1"/>
    </source>
</evidence>
<accession>A0AAV7VB06</accession>
<feature type="region of interest" description="Disordered" evidence="1">
    <location>
        <begin position="1"/>
        <end position="75"/>
    </location>
</feature>
<proteinExistence type="predicted"/>
<keyword evidence="3" id="KW-1185">Reference proteome</keyword>
<protein>
    <submittedName>
        <fullName evidence="2">Uncharacterized protein</fullName>
    </submittedName>
</protein>
<dbReference type="EMBL" id="JANPWB010000003">
    <property type="protein sequence ID" value="KAJ1198768.1"/>
    <property type="molecule type" value="Genomic_DNA"/>
</dbReference>
<evidence type="ECO:0000256" key="1">
    <source>
        <dbReference type="SAM" id="MobiDB-lite"/>
    </source>
</evidence>
<dbReference type="AlphaFoldDB" id="A0AAV7VB06"/>
<comment type="caution">
    <text evidence="2">The sequence shown here is derived from an EMBL/GenBank/DDBJ whole genome shotgun (WGS) entry which is preliminary data.</text>
</comment>
<organism evidence="2 3">
    <name type="scientific">Pleurodeles waltl</name>
    <name type="common">Iberian ribbed newt</name>
    <dbReference type="NCBI Taxonomy" id="8319"/>
    <lineage>
        <taxon>Eukaryota</taxon>
        <taxon>Metazoa</taxon>
        <taxon>Chordata</taxon>
        <taxon>Craniata</taxon>
        <taxon>Vertebrata</taxon>
        <taxon>Euteleostomi</taxon>
        <taxon>Amphibia</taxon>
        <taxon>Batrachia</taxon>
        <taxon>Caudata</taxon>
        <taxon>Salamandroidea</taxon>
        <taxon>Salamandridae</taxon>
        <taxon>Pleurodelinae</taxon>
        <taxon>Pleurodeles</taxon>
    </lineage>
</organism>
<name>A0AAV7VB06_PLEWA</name>
<reference evidence="2" key="1">
    <citation type="journal article" date="2022" name="bioRxiv">
        <title>Sequencing and chromosome-scale assembly of the giantPleurodeles waltlgenome.</title>
        <authorList>
            <person name="Brown T."/>
            <person name="Elewa A."/>
            <person name="Iarovenko S."/>
            <person name="Subramanian E."/>
            <person name="Araus A.J."/>
            <person name="Petzold A."/>
            <person name="Susuki M."/>
            <person name="Suzuki K.-i.T."/>
            <person name="Hayashi T."/>
            <person name="Toyoda A."/>
            <person name="Oliveira C."/>
            <person name="Osipova E."/>
            <person name="Leigh N.D."/>
            <person name="Simon A."/>
            <person name="Yun M.H."/>
        </authorList>
    </citation>
    <scope>NUCLEOTIDE SEQUENCE</scope>
    <source>
        <strain evidence="2">20211129_DDA</strain>
        <tissue evidence="2">Liver</tissue>
    </source>
</reference>
<evidence type="ECO:0000313" key="3">
    <source>
        <dbReference type="Proteomes" id="UP001066276"/>
    </source>
</evidence>
<feature type="compositionally biased region" description="Basic and acidic residues" evidence="1">
    <location>
        <begin position="20"/>
        <end position="44"/>
    </location>
</feature>